<dbReference type="Gene3D" id="3.30.300.110">
    <property type="entry name" value="Met-10+ protein-like domains"/>
    <property type="match status" value="1"/>
</dbReference>
<protein>
    <recommendedName>
        <fullName evidence="6">SAM-dependent methyltransferase TRM5/TYW2-type domain-containing protein</fullName>
    </recommendedName>
</protein>
<keyword evidence="4" id="KW-0949">S-adenosyl-L-methionine</keyword>
<evidence type="ECO:0000256" key="2">
    <source>
        <dbReference type="ARBA" id="ARBA00022603"/>
    </source>
</evidence>
<dbReference type="InterPro" id="IPR030382">
    <property type="entry name" value="MeTrfase_TRM5/TYW2"/>
</dbReference>
<evidence type="ECO:0000256" key="1">
    <source>
        <dbReference type="ARBA" id="ARBA00022490"/>
    </source>
</evidence>
<dbReference type="Gene3D" id="3.40.50.150">
    <property type="entry name" value="Vaccinia Virus protein VP39"/>
    <property type="match status" value="1"/>
</dbReference>
<accession>D6GU95</accession>
<dbReference type="SUPFAM" id="SSF53335">
    <property type="entry name" value="S-adenosyl-L-methionine-dependent methyltransferases"/>
    <property type="match status" value="1"/>
</dbReference>
<feature type="domain" description="SAM-dependent methyltransferase TRM5/TYW2-type" evidence="6">
    <location>
        <begin position="10"/>
        <end position="258"/>
    </location>
</feature>
<evidence type="ECO:0000256" key="3">
    <source>
        <dbReference type="ARBA" id="ARBA00022679"/>
    </source>
</evidence>
<dbReference type="GO" id="GO:0005737">
    <property type="term" value="C:cytoplasm"/>
    <property type="evidence" value="ECO:0007669"/>
    <property type="project" value="TreeGrafter"/>
</dbReference>
<dbReference type="InterPro" id="IPR029063">
    <property type="entry name" value="SAM-dependent_MTases_sf"/>
</dbReference>
<dbReference type="PROSITE" id="PS51684">
    <property type="entry name" value="SAM_MT_TRM5_TYW2"/>
    <property type="match status" value="1"/>
</dbReference>
<proteinExistence type="predicted"/>
<organism evidence="7 8">
    <name type="scientific">Candidatus Parvarchaeum acidophilus ARMAN-5</name>
    <dbReference type="NCBI Taxonomy" id="662762"/>
    <lineage>
        <taxon>Archaea</taxon>
        <taxon>Candidatus Parvarchaeota</taxon>
        <taxon>Candidatus Parvarchaeum</taxon>
    </lineage>
</organism>
<keyword evidence="3" id="KW-0808">Transferase</keyword>
<evidence type="ECO:0000313" key="8">
    <source>
        <dbReference type="Proteomes" id="UP000009376"/>
    </source>
</evidence>
<dbReference type="InterPro" id="IPR056744">
    <property type="entry name" value="TRM5/TYW2-like_N"/>
</dbReference>
<evidence type="ECO:0000256" key="4">
    <source>
        <dbReference type="ARBA" id="ARBA00022691"/>
    </source>
</evidence>
<dbReference type="GO" id="GO:0002939">
    <property type="term" value="P:tRNA N1-guanine methylation"/>
    <property type="evidence" value="ECO:0007669"/>
    <property type="project" value="TreeGrafter"/>
</dbReference>
<dbReference type="Pfam" id="PF25133">
    <property type="entry name" value="TYW2_N_2"/>
    <property type="match status" value="1"/>
</dbReference>
<sequence length="258" mass="29706">MEKGKLNKSFDIIGDIAIVKFDGFLNKKEKIKAVKQLLQKNKHITKVFEKTGMITGEERIPKLKNLIGKGSIALYKENGSSFYVDVKKVFFSPRMSNERLRIINNVKKEEKVLDMFCGVGPFAIPIAKKCTEVNAIDINKIAINLLKKNIELNKIKNIRYYCGDSKKIIKGLDEKFDRIIMNFPLYAYKFLDIAVKKCQKNAVIHLYAFVKDGESNEIKQYIKKICTKTFKNIKIEEHSAGEVAPFLIRKCFDIKLKN</sequence>
<gene>
    <name evidence="7" type="ORF">BJBARM5_0017</name>
</gene>
<dbReference type="InterPro" id="IPR056743">
    <property type="entry name" value="TRM5-TYW2-like_MTfase"/>
</dbReference>
<dbReference type="GO" id="GO:0008175">
    <property type="term" value="F:tRNA methyltransferase activity"/>
    <property type="evidence" value="ECO:0007669"/>
    <property type="project" value="TreeGrafter"/>
</dbReference>
<name>D6GU95_PARA5</name>
<dbReference type="AlphaFoldDB" id="D6GU95"/>
<dbReference type="Pfam" id="PF02475">
    <property type="entry name" value="TRM5-TYW2_MTfase"/>
    <property type="match status" value="1"/>
</dbReference>
<dbReference type="PANTHER" id="PTHR23245:SF36">
    <property type="entry name" value="TRNA (GUANINE(37)-N1)-METHYLTRANSFERASE"/>
    <property type="match status" value="1"/>
</dbReference>
<keyword evidence="5" id="KW-0819">tRNA processing</keyword>
<keyword evidence="2" id="KW-0489">Methyltransferase</keyword>
<keyword evidence="1" id="KW-0963">Cytoplasm</keyword>
<dbReference type="CDD" id="cd02440">
    <property type="entry name" value="AdoMet_MTases"/>
    <property type="match status" value="1"/>
</dbReference>
<evidence type="ECO:0000256" key="5">
    <source>
        <dbReference type="ARBA" id="ARBA00022694"/>
    </source>
</evidence>
<dbReference type="Proteomes" id="UP000009376">
    <property type="component" value="Unassembled WGS sequence"/>
</dbReference>
<evidence type="ECO:0000259" key="6">
    <source>
        <dbReference type="PROSITE" id="PS51684"/>
    </source>
</evidence>
<dbReference type="PANTHER" id="PTHR23245">
    <property type="entry name" value="TRNA METHYLTRANSFERASE"/>
    <property type="match status" value="1"/>
</dbReference>
<reference evidence="7 8" key="1">
    <citation type="journal article" date="2010" name="Proc. Natl. Acad. Sci. U.S.A.">
        <title>Enigmatic, ultrasmall, uncultivated Archaea.</title>
        <authorList>
            <person name="Baker B.J."/>
            <person name="Comolli L.R."/>
            <person name="Dick G.J."/>
            <person name="Hauser L.J."/>
            <person name="Hyatt D."/>
            <person name="Dill B.D."/>
            <person name="Land M.L."/>
            <person name="Verberkmoes N.C."/>
            <person name="Hettich R.L."/>
            <person name="Banfield J.F."/>
        </authorList>
    </citation>
    <scope>NUCLEOTIDE SEQUENCE [LARGE SCALE GENOMIC DNA]</scope>
</reference>
<dbReference type="EMBL" id="GG745544">
    <property type="protein sequence ID" value="EFD93224.1"/>
    <property type="molecule type" value="Genomic_DNA"/>
</dbReference>
<evidence type="ECO:0000313" key="7">
    <source>
        <dbReference type="EMBL" id="EFD93224.1"/>
    </source>
</evidence>